<organism evidence="4 5">
    <name type="scientific">Stylosanthes scabra</name>
    <dbReference type="NCBI Taxonomy" id="79078"/>
    <lineage>
        <taxon>Eukaryota</taxon>
        <taxon>Viridiplantae</taxon>
        <taxon>Streptophyta</taxon>
        <taxon>Embryophyta</taxon>
        <taxon>Tracheophyta</taxon>
        <taxon>Spermatophyta</taxon>
        <taxon>Magnoliopsida</taxon>
        <taxon>eudicotyledons</taxon>
        <taxon>Gunneridae</taxon>
        <taxon>Pentapetalae</taxon>
        <taxon>rosids</taxon>
        <taxon>fabids</taxon>
        <taxon>Fabales</taxon>
        <taxon>Fabaceae</taxon>
        <taxon>Papilionoideae</taxon>
        <taxon>50 kb inversion clade</taxon>
        <taxon>dalbergioids sensu lato</taxon>
        <taxon>Dalbergieae</taxon>
        <taxon>Pterocarpus clade</taxon>
        <taxon>Stylosanthes</taxon>
    </lineage>
</organism>
<dbReference type="PANTHER" id="PTHR15921:SF12">
    <property type="entry name" value="POLYADENYLATION AND CLEAVAGE FACTOR HOMOLOG 4"/>
    <property type="match status" value="1"/>
</dbReference>
<dbReference type="PROSITE" id="PS51391">
    <property type="entry name" value="CID"/>
    <property type="match status" value="1"/>
</dbReference>
<evidence type="ECO:0000313" key="4">
    <source>
        <dbReference type="EMBL" id="MED6183767.1"/>
    </source>
</evidence>
<dbReference type="PANTHER" id="PTHR15921">
    <property type="entry name" value="PRE-MRNA CLEAVAGE COMPLEX II"/>
    <property type="match status" value="1"/>
</dbReference>
<feature type="domain" description="CID" evidence="3">
    <location>
        <begin position="34"/>
        <end position="162"/>
    </location>
</feature>
<protein>
    <recommendedName>
        <fullName evidence="3">CID domain-containing protein</fullName>
    </recommendedName>
</protein>
<dbReference type="InterPro" id="IPR006569">
    <property type="entry name" value="CID_dom"/>
</dbReference>
<dbReference type="EMBL" id="JASCZI010181464">
    <property type="protein sequence ID" value="MED6183767.1"/>
    <property type="molecule type" value="Genomic_DNA"/>
</dbReference>
<keyword evidence="1" id="KW-0507">mRNA processing</keyword>
<proteinExistence type="predicted"/>
<dbReference type="CDD" id="cd16982">
    <property type="entry name" value="CID_Pcf11"/>
    <property type="match status" value="1"/>
</dbReference>
<feature type="region of interest" description="Disordered" evidence="2">
    <location>
        <begin position="427"/>
        <end position="447"/>
    </location>
</feature>
<dbReference type="InterPro" id="IPR057242">
    <property type="entry name" value="PCFS4-like"/>
</dbReference>
<dbReference type="Proteomes" id="UP001341840">
    <property type="component" value="Unassembled WGS sequence"/>
</dbReference>
<reference evidence="4 5" key="1">
    <citation type="journal article" date="2023" name="Plants (Basel)">
        <title>Bridging the Gap: Combining Genomics and Transcriptomics Approaches to Understand Stylosanthes scabra, an Orphan Legume from the Brazilian Caatinga.</title>
        <authorList>
            <person name="Ferreira-Neto J.R.C."/>
            <person name="da Silva M.D."/>
            <person name="Binneck E."/>
            <person name="de Melo N.F."/>
            <person name="da Silva R.H."/>
            <person name="de Melo A.L.T.M."/>
            <person name="Pandolfi V."/>
            <person name="Bustamante F.O."/>
            <person name="Brasileiro-Vidal A.C."/>
            <person name="Benko-Iseppon A.M."/>
        </authorList>
    </citation>
    <scope>NUCLEOTIDE SEQUENCE [LARGE SCALE GENOMIC DNA]</scope>
    <source>
        <tissue evidence="4">Leaves</tissue>
    </source>
</reference>
<dbReference type="Pfam" id="PF04818">
    <property type="entry name" value="CID"/>
    <property type="match status" value="1"/>
</dbReference>
<evidence type="ECO:0000256" key="2">
    <source>
        <dbReference type="SAM" id="MobiDB-lite"/>
    </source>
</evidence>
<sequence length="736" mass="81749">MMNDIALKSSSPSTLVARFNAILRQRHCNARAFSTQEIVRTYALLLSELTSNVKPLITDLTIIAGQQREHANGIADAICNRILEVPADQKLPSLFLLDSIVKNFGQEYVKHFSLRLSQVYCETYRQVQPNLHSVMQSLFGTWSNIFPSSVLSNIEAQLQSSPSVNNQQSFVNHLGTYDFGGLIPGAHVKTQSLQQMEHYSSIMDNVGGDRLGSTKTVGNTREEGLNEWQQKRFSGEGWNIFQTSMTYNLNDEQQRQSPRALIEAYGCDKSREIPSSKILLVEQTGGNGLGNKFPLASWQDTEEQEFDWEDVNPGLADCSGNRSSMQSSVRFSRKRKISNHLSSMGAPLPAVNAHAARPSGLNPEFPLQKRPRSQFEAINGNNNTNMGHGPNRSLFIHDQLATNQPGLIFSNLQNHGQAPQLQFLPPQVPSSTQISHGRSLQGHGASISTPMSNSLPVMQFPLQSQSSTNFSLHLHGGTLPPLIQSCPTVPSQMMPHPPANATMTSEQPLAYLNLISSLLNYGVISVTNPLTGLDSIGTELDPDILKVRHECAISGLYGDLPRQCTSCGVRFKGQNEHSSHMDWHVTGNRMCKSRSKQKGFQKWFVSGSMWLSGAESTPGPRFLPTNDDKIEEIKEDDQELCVPAEEDQSRCALCGEAFDEFYSDEMDEWMYRGATYLNAAHMGTKFMSMDRHHLGPIVHSKCTSHSTNMEPTKNVVREKECGSTKDQFCAPLIRTF</sequence>
<comment type="caution">
    <text evidence="4">The sequence shown here is derived from an EMBL/GenBank/DDBJ whole genome shotgun (WGS) entry which is preliminary data.</text>
</comment>
<keyword evidence="5" id="KW-1185">Reference proteome</keyword>
<evidence type="ECO:0000259" key="3">
    <source>
        <dbReference type="PROSITE" id="PS51391"/>
    </source>
</evidence>
<gene>
    <name evidence="4" type="ORF">PIB30_040751</name>
</gene>
<dbReference type="InterPro" id="IPR047415">
    <property type="entry name" value="Pcf11_CID"/>
</dbReference>
<feature type="compositionally biased region" description="Polar residues" evidence="2">
    <location>
        <begin position="429"/>
        <end position="438"/>
    </location>
</feature>
<dbReference type="InterPro" id="IPR008942">
    <property type="entry name" value="ENTH_VHS"/>
</dbReference>
<dbReference type="SUPFAM" id="SSF48464">
    <property type="entry name" value="ENTH/VHS domain"/>
    <property type="match status" value="1"/>
</dbReference>
<dbReference type="PROSITE" id="PS00028">
    <property type="entry name" value="ZINC_FINGER_C2H2_1"/>
    <property type="match status" value="1"/>
</dbReference>
<name>A0ABU6WD99_9FABA</name>
<evidence type="ECO:0000313" key="5">
    <source>
        <dbReference type="Proteomes" id="UP001341840"/>
    </source>
</evidence>
<dbReference type="Gene3D" id="1.25.40.90">
    <property type="match status" value="1"/>
</dbReference>
<dbReference type="Pfam" id="PF23228">
    <property type="entry name" value="zf_PCFS4"/>
    <property type="match status" value="1"/>
</dbReference>
<accession>A0ABU6WD99</accession>
<evidence type="ECO:0000256" key="1">
    <source>
        <dbReference type="ARBA" id="ARBA00022664"/>
    </source>
</evidence>
<dbReference type="SMART" id="SM00582">
    <property type="entry name" value="RPR"/>
    <property type="match status" value="1"/>
</dbReference>
<dbReference type="InterPro" id="IPR045154">
    <property type="entry name" value="PCF11-like"/>
</dbReference>
<dbReference type="InterPro" id="IPR013087">
    <property type="entry name" value="Znf_C2H2_type"/>
</dbReference>